<dbReference type="SUPFAM" id="SSF53474">
    <property type="entry name" value="alpha/beta-Hydrolases"/>
    <property type="match status" value="1"/>
</dbReference>
<proteinExistence type="predicted"/>
<evidence type="ECO:0000313" key="4">
    <source>
        <dbReference type="Proteomes" id="UP000184932"/>
    </source>
</evidence>
<dbReference type="PANTHER" id="PTHR33840">
    <property type="match status" value="1"/>
</dbReference>
<evidence type="ECO:0000259" key="2">
    <source>
        <dbReference type="Pfam" id="PF09994"/>
    </source>
</evidence>
<feature type="region of interest" description="Disordered" evidence="1">
    <location>
        <begin position="329"/>
        <end position="370"/>
    </location>
</feature>
<dbReference type="AlphaFoldDB" id="A0A1N6EEA7"/>
<dbReference type="EMBL" id="FSRL01000001">
    <property type="protein sequence ID" value="SIN81350.1"/>
    <property type="molecule type" value="Genomic_DNA"/>
</dbReference>
<dbReference type="PANTHER" id="PTHR33840:SF1">
    <property type="entry name" value="TLE1 PHOSPHOLIPASE DOMAIN-CONTAINING PROTEIN"/>
    <property type="match status" value="1"/>
</dbReference>
<evidence type="ECO:0000313" key="3">
    <source>
        <dbReference type="EMBL" id="SIN81350.1"/>
    </source>
</evidence>
<dbReference type="Proteomes" id="UP000184932">
    <property type="component" value="Unassembled WGS sequence"/>
</dbReference>
<evidence type="ECO:0000256" key="1">
    <source>
        <dbReference type="SAM" id="MobiDB-lite"/>
    </source>
</evidence>
<keyword evidence="4" id="KW-1185">Reference proteome</keyword>
<sequence length="370" mass="41167">MTLRELIGSFWPGRREKNTPRPTTRGPVTHVVILDGTMSSLRDKHETNAGITFKLLRAAGPRAGLSVHYEPGIQWRDWRSTGDVVAGRGINRQIRRAYGFLASRYRPGDRIYLIGYSRGAYAVRSLAGCIDTVGLLKRNHATVRAIEQAWRHYRAGGQSQAALRFRLAYCLNDVRIEAVGCWDTVKSLGVRLPVLWKFMNDAHAFHNHHLGAAVKNGFHALALDETRLAYEPVLWQSREGWPGERLEQVWFRGSHGDVGGHITPYLRARPLANIPLVWMLGRLADCGLPLPEGWAAAFPQDVNAPSIGRFMGWGKLFLSRRSRIIMEDPSESYHPTARPDAPLMAAPNSGGPGPSVEKQRETGESGASAR</sequence>
<reference evidence="4" key="1">
    <citation type="submission" date="2016-11" db="EMBL/GenBank/DDBJ databases">
        <authorList>
            <person name="Varghese N."/>
            <person name="Submissions S."/>
        </authorList>
    </citation>
    <scope>NUCLEOTIDE SEQUENCE [LARGE SCALE GENOMIC DNA]</scope>
    <source>
        <strain evidence="4">DSM 29440</strain>
    </source>
</reference>
<keyword evidence="3" id="KW-0378">Hydrolase</keyword>
<dbReference type="InterPro" id="IPR029058">
    <property type="entry name" value="AB_hydrolase_fold"/>
</dbReference>
<protein>
    <submittedName>
        <fullName evidence="3">Uncharacterized alpha/beta hydrolase domain</fullName>
    </submittedName>
</protein>
<dbReference type="STRING" id="1217970.SAMN05444002_0665"/>
<name>A0A1N6EEA7_9RHOB</name>
<dbReference type="Pfam" id="PF09994">
    <property type="entry name" value="T6SS_Tle1-like_cat"/>
    <property type="match status" value="1"/>
</dbReference>
<organism evidence="3 4">
    <name type="scientific">Vannielia litorea</name>
    <dbReference type="NCBI Taxonomy" id="1217970"/>
    <lineage>
        <taxon>Bacteria</taxon>
        <taxon>Pseudomonadati</taxon>
        <taxon>Pseudomonadota</taxon>
        <taxon>Alphaproteobacteria</taxon>
        <taxon>Rhodobacterales</taxon>
        <taxon>Paracoccaceae</taxon>
        <taxon>Vannielia</taxon>
    </lineage>
</organism>
<feature type="domain" description="T6SS Phospholipase effector Tle1-like catalytic" evidence="2">
    <location>
        <begin position="30"/>
        <end position="280"/>
    </location>
</feature>
<dbReference type="InterPro" id="IPR018712">
    <property type="entry name" value="Tle1-like_cat"/>
</dbReference>
<accession>A0A1N6EEA7</accession>
<dbReference type="GO" id="GO:0016787">
    <property type="term" value="F:hydrolase activity"/>
    <property type="evidence" value="ECO:0007669"/>
    <property type="project" value="UniProtKB-KW"/>
</dbReference>
<dbReference type="RefSeq" id="WP_084192892.1">
    <property type="nucleotide sequence ID" value="NZ_FSRL01000001.1"/>
</dbReference>
<gene>
    <name evidence="3" type="ORF">SAMN05444002_0665</name>
</gene>